<sequence>MSILYRRQIPLAITGFIVIVILVKIFFPNPIAIYWSVMFQQWSSLATAVSVGLGIIALLSFHIPRIIRKENEPIKFQWFYSISTIAIMAIFILVGLGLGPGSPQYS</sequence>
<evidence type="ECO:0000313" key="2">
    <source>
        <dbReference type="EMBL" id="GAG80278.1"/>
    </source>
</evidence>
<dbReference type="EMBL" id="BART01011061">
    <property type="protein sequence ID" value="GAG80278.1"/>
    <property type="molecule type" value="Genomic_DNA"/>
</dbReference>
<feature type="transmembrane region" description="Helical" evidence="1">
    <location>
        <begin position="42"/>
        <end position="64"/>
    </location>
</feature>
<protein>
    <submittedName>
        <fullName evidence="2">Uncharacterized protein</fullName>
    </submittedName>
</protein>
<proteinExistence type="predicted"/>
<keyword evidence="1" id="KW-0812">Transmembrane</keyword>
<evidence type="ECO:0000256" key="1">
    <source>
        <dbReference type="SAM" id="Phobius"/>
    </source>
</evidence>
<comment type="caution">
    <text evidence="2">The sequence shown here is derived from an EMBL/GenBank/DDBJ whole genome shotgun (WGS) entry which is preliminary data.</text>
</comment>
<organism evidence="2">
    <name type="scientific">marine sediment metagenome</name>
    <dbReference type="NCBI Taxonomy" id="412755"/>
    <lineage>
        <taxon>unclassified sequences</taxon>
        <taxon>metagenomes</taxon>
        <taxon>ecological metagenomes</taxon>
    </lineage>
</organism>
<reference evidence="2" key="1">
    <citation type="journal article" date="2014" name="Front. Microbiol.">
        <title>High frequency of phylogenetically diverse reductive dehalogenase-homologous genes in deep subseafloor sedimentary metagenomes.</title>
        <authorList>
            <person name="Kawai M."/>
            <person name="Futagami T."/>
            <person name="Toyoda A."/>
            <person name="Takaki Y."/>
            <person name="Nishi S."/>
            <person name="Hori S."/>
            <person name="Arai W."/>
            <person name="Tsubouchi T."/>
            <person name="Morono Y."/>
            <person name="Uchiyama I."/>
            <person name="Ito T."/>
            <person name="Fujiyama A."/>
            <person name="Inagaki F."/>
            <person name="Takami H."/>
        </authorList>
    </citation>
    <scope>NUCLEOTIDE SEQUENCE</scope>
    <source>
        <strain evidence="2">Expedition CK06-06</strain>
    </source>
</reference>
<feature type="transmembrane region" description="Helical" evidence="1">
    <location>
        <begin position="12"/>
        <end position="36"/>
    </location>
</feature>
<name>X1B809_9ZZZZ</name>
<dbReference type="AlphaFoldDB" id="X1B809"/>
<feature type="non-terminal residue" evidence="2">
    <location>
        <position position="106"/>
    </location>
</feature>
<accession>X1B809</accession>
<feature type="transmembrane region" description="Helical" evidence="1">
    <location>
        <begin position="76"/>
        <end position="98"/>
    </location>
</feature>
<gene>
    <name evidence="2" type="ORF">S01H4_23751</name>
</gene>
<keyword evidence="1" id="KW-1133">Transmembrane helix</keyword>
<keyword evidence="1" id="KW-0472">Membrane</keyword>